<protein>
    <submittedName>
        <fullName evidence="3">CpaD family pilus assembly lipoprotein</fullName>
    </submittedName>
</protein>
<evidence type="ECO:0000313" key="3">
    <source>
        <dbReference type="EMBL" id="MDO6413171.1"/>
    </source>
</evidence>
<feature type="signal peptide" evidence="2">
    <location>
        <begin position="1"/>
        <end position="19"/>
    </location>
</feature>
<organism evidence="3 4">
    <name type="scientific">Sphingomonas natans</name>
    <dbReference type="NCBI Taxonomy" id="3063330"/>
    <lineage>
        <taxon>Bacteria</taxon>
        <taxon>Pseudomonadati</taxon>
        <taxon>Pseudomonadota</taxon>
        <taxon>Alphaproteobacteria</taxon>
        <taxon>Sphingomonadales</taxon>
        <taxon>Sphingomonadaceae</taxon>
        <taxon>Sphingomonas</taxon>
    </lineage>
</organism>
<evidence type="ECO:0000256" key="2">
    <source>
        <dbReference type="SAM" id="SignalP"/>
    </source>
</evidence>
<gene>
    <name evidence="3" type="ORF">Q4F19_02135</name>
</gene>
<evidence type="ECO:0000313" key="4">
    <source>
        <dbReference type="Proteomes" id="UP001169764"/>
    </source>
</evidence>
<comment type="caution">
    <text evidence="3">The sequence shown here is derived from an EMBL/GenBank/DDBJ whole genome shotgun (WGS) entry which is preliminary data.</text>
</comment>
<name>A0ABT8Y4C7_9SPHN</name>
<keyword evidence="4" id="KW-1185">Reference proteome</keyword>
<keyword evidence="3" id="KW-0449">Lipoprotein</keyword>
<keyword evidence="2" id="KW-0732">Signal</keyword>
<feature type="region of interest" description="Disordered" evidence="1">
    <location>
        <begin position="99"/>
        <end position="121"/>
    </location>
</feature>
<sequence>MKMLPLIALAALLPLAGCAAGERGVVSAHQPIVTAVGASVPNCPDWSDRDLPMSEGQSSNYGCATAVNLAAMIADPADLVRGRTDASTGTDPALAARAIKSWRETGTTGKQGVDKTSSKGS</sequence>
<evidence type="ECO:0000256" key="1">
    <source>
        <dbReference type="SAM" id="MobiDB-lite"/>
    </source>
</evidence>
<feature type="compositionally biased region" description="Basic and acidic residues" evidence="1">
    <location>
        <begin position="112"/>
        <end position="121"/>
    </location>
</feature>
<dbReference type="Pfam" id="PF09476">
    <property type="entry name" value="Pilus_CpaD"/>
    <property type="match status" value="1"/>
</dbReference>
<feature type="chain" id="PRO_5045568249" evidence="2">
    <location>
        <begin position="20"/>
        <end position="121"/>
    </location>
</feature>
<accession>A0ABT8Y4C7</accession>
<dbReference type="EMBL" id="JAUOTP010000001">
    <property type="protein sequence ID" value="MDO6413171.1"/>
    <property type="molecule type" value="Genomic_DNA"/>
</dbReference>
<dbReference type="Proteomes" id="UP001169764">
    <property type="component" value="Unassembled WGS sequence"/>
</dbReference>
<proteinExistence type="predicted"/>
<dbReference type="RefSeq" id="WP_303539485.1">
    <property type="nucleotide sequence ID" value="NZ_JAUOTP010000001.1"/>
</dbReference>
<dbReference type="InterPro" id="IPR019027">
    <property type="entry name" value="Pilus_biogenesis_CpaD-related"/>
</dbReference>
<reference evidence="3" key="1">
    <citation type="submission" date="2023-07" db="EMBL/GenBank/DDBJ databases">
        <authorList>
            <person name="Kim M."/>
        </authorList>
    </citation>
    <scope>NUCLEOTIDE SEQUENCE</scope>
    <source>
        <strain evidence="3">BIUV-7</strain>
    </source>
</reference>